<dbReference type="Proteomes" id="UP000183417">
    <property type="component" value="Unassembled WGS sequence"/>
</dbReference>
<evidence type="ECO:0000313" key="3">
    <source>
        <dbReference type="EMBL" id="SDZ26651.1"/>
    </source>
</evidence>
<reference evidence="3 4" key="1">
    <citation type="submission" date="2016-10" db="EMBL/GenBank/DDBJ databases">
        <authorList>
            <person name="de Groot N.N."/>
        </authorList>
    </citation>
    <scope>NUCLEOTIDE SEQUENCE [LARGE SCALE GENOMIC DNA]</scope>
    <source>
        <strain evidence="3 4">LMG 24775</strain>
    </source>
</reference>
<accession>A0A1H3RN35</accession>
<keyword evidence="1" id="KW-0812">Transmembrane</keyword>
<proteinExistence type="predicted"/>
<dbReference type="AlphaFoldDB" id="A0A1H3RN35"/>
<reference evidence="2 5" key="2">
    <citation type="submission" date="2020-12" db="EMBL/GenBank/DDBJ databases">
        <title>FDA dAtabase for Regulatory Grade micrObial Sequences (FDA-ARGOS): Supporting development and validation of Infectious Disease Dx tests.</title>
        <authorList>
            <person name="Sproer C."/>
            <person name="Gronow S."/>
            <person name="Severitt S."/>
            <person name="Schroder I."/>
            <person name="Tallon L."/>
            <person name="Sadzewicz L."/>
            <person name="Zhao X."/>
            <person name="Boylan J."/>
            <person name="Ott S."/>
            <person name="Bowen H."/>
            <person name="Vavikolanu K."/>
            <person name="Mehta A."/>
            <person name="Aluvathingal J."/>
            <person name="Nadendla S."/>
            <person name="Lowell S."/>
            <person name="Myers T."/>
            <person name="Yan Y."/>
            <person name="Sichtig H."/>
        </authorList>
    </citation>
    <scope>NUCLEOTIDE SEQUENCE [LARGE SCALE GENOMIC DNA]</scope>
    <source>
        <strain evidence="2 5">FDAARGOS_890</strain>
    </source>
</reference>
<evidence type="ECO:0000313" key="5">
    <source>
        <dbReference type="Proteomes" id="UP000595064"/>
    </source>
</evidence>
<feature type="transmembrane region" description="Helical" evidence="1">
    <location>
        <begin position="45"/>
        <end position="66"/>
    </location>
</feature>
<dbReference type="Pfam" id="PF11174">
    <property type="entry name" value="DUF2970"/>
    <property type="match status" value="1"/>
</dbReference>
<dbReference type="RefSeq" id="WP_016450143.1">
    <property type="nucleotide sequence ID" value="NZ_AP025556.1"/>
</dbReference>
<organism evidence="3 4">
    <name type="scientific">Delftia lacustris</name>
    <dbReference type="NCBI Taxonomy" id="558537"/>
    <lineage>
        <taxon>Bacteria</taxon>
        <taxon>Pseudomonadati</taxon>
        <taxon>Pseudomonadota</taxon>
        <taxon>Betaproteobacteria</taxon>
        <taxon>Burkholderiales</taxon>
        <taxon>Comamonadaceae</taxon>
        <taxon>Delftia</taxon>
    </lineage>
</organism>
<dbReference type="Proteomes" id="UP000595064">
    <property type="component" value="Chromosome"/>
</dbReference>
<dbReference type="InterPro" id="IPR021344">
    <property type="entry name" value="DUF2970"/>
</dbReference>
<keyword evidence="1" id="KW-0472">Membrane</keyword>
<keyword evidence="5" id="KW-1185">Reference proteome</keyword>
<dbReference type="GeneID" id="94694581"/>
<evidence type="ECO:0000313" key="2">
    <source>
        <dbReference type="EMBL" id="QPS84447.1"/>
    </source>
</evidence>
<name>A0A1H3RN35_9BURK</name>
<dbReference type="KEGG" id="dla:I6G47_15885"/>
<dbReference type="EMBL" id="CP065748">
    <property type="protein sequence ID" value="QPS84447.1"/>
    <property type="molecule type" value="Genomic_DNA"/>
</dbReference>
<sequence length="70" mass="7718">MNAPQPGDKRRPPSVWRTVRAVAWSLFGVRRASEYQQDGERITPLHVIAVGLAAIFLLVLGLIALVKLVV</sequence>
<gene>
    <name evidence="2" type="ORF">I6G47_15885</name>
    <name evidence="3" type="ORF">SAMN05421547_11622</name>
</gene>
<evidence type="ECO:0000313" key="4">
    <source>
        <dbReference type="Proteomes" id="UP000183417"/>
    </source>
</evidence>
<protein>
    <submittedName>
        <fullName evidence="2">DUF2970 domain-containing protein</fullName>
    </submittedName>
</protein>
<evidence type="ECO:0000256" key="1">
    <source>
        <dbReference type="SAM" id="Phobius"/>
    </source>
</evidence>
<dbReference type="EMBL" id="FNPE01000016">
    <property type="protein sequence ID" value="SDZ26651.1"/>
    <property type="molecule type" value="Genomic_DNA"/>
</dbReference>
<keyword evidence="1" id="KW-1133">Transmembrane helix</keyword>